<dbReference type="RefSeq" id="WP_257932241.1">
    <property type="nucleotide sequence ID" value="NZ_JAMZED010000046.1"/>
</dbReference>
<evidence type="ECO:0000313" key="3">
    <source>
        <dbReference type="Proteomes" id="UP001143192"/>
    </source>
</evidence>
<accession>A0A9X2SUD0</accession>
<sequence length="82" mass="9259">MNAAGYQTLIVKFSEPITALDGIFDDAEAWGTDTLKGWIDNYEGSRFTAIDSHTAVITSEYNMECLKAWLERYTPITDKAEF</sequence>
<comment type="caution">
    <text evidence="2">The sequence shown here is derived from an EMBL/GenBank/DDBJ whole genome shotgun (WGS) entry which is preliminary data.</text>
</comment>
<feature type="domain" description="DUF6956" evidence="1">
    <location>
        <begin position="4"/>
        <end position="79"/>
    </location>
</feature>
<dbReference type="Pfam" id="PF22273">
    <property type="entry name" value="DUF6956"/>
    <property type="match status" value="1"/>
</dbReference>
<evidence type="ECO:0000259" key="1">
    <source>
        <dbReference type="Pfam" id="PF22273"/>
    </source>
</evidence>
<proteinExistence type="predicted"/>
<organism evidence="2 3">
    <name type="scientific">Bacteroides muris</name>
    <name type="common">ex Fokt et al. 2023</name>
    <dbReference type="NCBI Taxonomy" id="2937417"/>
    <lineage>
        <taxon>Bacteria</taxon>
        <taxon>Pseudomonadati</taxon>
        <taxon>Bacteroidota</taxon>
        <taxon>Bacteroidia</taxon>
        <taxon>Bacteroidales</taxon>
        <taxon>Bacteroidaceae</taxon>
        <taxon>Bacteroides</taxon>
    </lineage>
</organism>
<name>A0A9X2SUD0_9BACE</name>
<reference evidence="2" key="2">
    <citation type="submission" date="2022-04" db="EMBL/GenBank/DDBJ databases">
        <authorList>
            <person name="Fokt H."/>
            <person name="Baines J."/>
        </authorList>
    </citation>
    <scope>NUCLEOTIDE SEQUENCE</scope>
    <source>
        <strain evidence="2">KH365_2</strain>
    </source>
</reference>
<evidence type="ECO:0000313" key="2">
    <source>
        <dbReference type="EMBL" id="MCR6505938.1"/>
    </source>
</evidence>
<keyword evidence="3" id="KW-1185">Reference proteome</keyword>
<protein>
    <recommendedName>
        <fullName evidence="1">DUF6956 domain-containing protein</fullName>
    </recommendedName>
</protein>
<dbReference type="InterPro" id="IPR054231">
    <property type="entry name" value="DUF6956"/>
</dbReference>
<dbReference type="EMBL" id="JAMZED010000046">
    <property type="protein sequence ID" value="MCR6505938.1"/>
    <property type="molecule type" value="Genomic_DNA"/>
</dbReference>
<dbReference type="AlphaFoldDB" id="A0A9X2SUD0"/>
<reference evidence="2" key="1">
    <citation type="journal article" date="2022" name="Arch. Microbiol.">
        <title>Bacteroides muris sp. nov. isolated from the cecum of wild-derived house mice.</title>
        <authorList>
            <person name="Fokt H."/>
            <person name="Unni R."/>
            <person name="Repnik U."/>
            <person name="Schmitz R.A."/>
            <person name="Bramkamp M."/>
            <person name="Baines J.F."/>
            <person name="Unterweger D."/>
        </authorList>
    </citation>
    <scope>NUCLEOTIDE SEQUENCE</scope>
    <source>
        <strain evidence="2">KH365_2</strain>
    </source>
</reference>
<gene>
    <name evidence="2" type="ORF">M1B79_15010</name>
</gene>
<dbReference type="Proteomes" id="UP001143192">
    <property type="component" value="Unassembled WGS sequence"/>
</dbReference>